<comment type="catalytic activity">
    <reaction evidence="11">
        <text>ATP + H2O = ADP + phosphate + H(+)</text>
        <dbReference type="Rhea" id="RHEA:13065"/>
        <dbReference type="ChEBI" id="CHEBI:15377"/>
        <dbReference type="ChEBI" id="CHEBI:15378"/>
        <dbReference type="ChEBI" id="CHEBI:30616"/>
        <dbReference type="ChEBI" id="CHEBI:43474"/>
        <dbReference type="ChEBI" id="CHEBI:456216"/>
        <dbReference type="EC" id="3.6.4.12"/>
    </reaction>
</comment>
<evidence type="ECO:0000256" key="1">
    <source>
        <dbReference type="ARBA" id="ARBA00004123"/>
    </source>
</evidence>
<evidence type="ECO:0000256" key="11">
    <source>
        <dbReference type="RuleBase" id="RU365012"/>
    </source>
</evidence>
<dbReference type="Pfam" id="PF00493">
    <property type="entry name" value="MCM"/>
    <property type="match status" value="2"/>
</dbReference>
<dbReference type="Gene3D" id="2.40.50.140">
    <property type="entry name" value="Nucleic acid-binding proteins"/>
    <property type="match status" value="1"/>
</dbReference>
<evidence type="ECO:0000256" key="8">
    <source>
        <dbReference type="ARBA" id="ARBA00023242"/>
    </source>
</evidence>
<dbReference type="GO" id="GO:0006271">
    <property type="term" value="P:DNA strand elongation involved in DNA replication"/>
    <property type="evidence" value="ECO:0007669"/>
    <property type="project" value="TreeGrafter"/>
</dbReference>
<keyword evidence="15" id="KW-1185">Reference proteome</keyword>
<evidence type="ECO:0000313" key="14">
    <source>
        <dbReference type="EMBL" id="ETO11414.1"/>
    </source>
</evidence>
<dbReference type="FunFam" id="2.20.28.10:FF:000004">
    <property type="entry name" value="DNA replication licensing factor MCM7"/>
    <property type="match status" value="1"/>
</dbReference>
<evidence type="ECO:0000256" key="4">
    <source>
        <dbReference type="ARBA" id="ARBA00022801"/>
    </source>
</evidence>
<dbReference type="EC" id="3.6.4.12" evidence="11"/>
<evidence type="ECO:0000256" key="6">
    <source>
        <dbReference type="ARBA" id="ARBA00022840"/>
    </source>
</evidence>
<dbReference type="GO" id="GO:0017116">
    <property type="term" value="F:single-stranded DNA helicase activity"/>
    <property type="evidence" value="ECO:0007669"/>
    <property type="project" value="TreeGrafter"/>
</dbReference>
<dbReference type="AlphaFoldDB" id="X6MC44"/>
<comment type="function">
    <text evidence="11">Acts as component of the MCM2-7 complex (MCM complex) which is the replicative helicase essential for 'once per cell cycle' DNA replication initiation and elongation in eukaryotic cells. The active ATPase sites in the MCM2-7 ring are formed through the interaction surfaces of two neighboring subunits such that a critical structure of a conserved arginine finger motif is provided in trans relative to the ATP-binding site of the Walker A box of the adjacent subunit. The six ATPase active sites, however, are likely to contribute differentially to the complex helicase activity.</text>
</comment>
<dbReference type="GO" id="GO:0000727">
    <property type="term" value="P:double-strand break repair via break-induced replication"/>
    <property type="evidence" value="ECO:0007669"/>
    <property type="project" value="TreeGrafter"/>
</dbReference>
<evidence type="ECO:0000256" key="12">
    <source>
        <dbReference type="SAM" id="MobiDB-lite"/>
    </source>
</evidence>
<proteinExistence type="inferred from homology"/>
<dbReference type="PRINTS" id="PR01657">
    <property type="entry name" value="MCMFAMILY"/>
</dbReference>
<dbReference type="InterPro" id="IPR031327">
    <property type="entry name" value="MCM"/>
</dbReference>
<dbReference type="InterPro" id="IPR033762">
    <property type="entry name" value="MCM_OB"/>
</dbReference>
<comment type="similarity">
    <text evidence="10">Belongs to the MCM family.</text>
</comment>
<feature type="region of interest" description="Disordered" evidence="12">
    <location>
        <begin position="41"/>
        <end position="60"/>
    </location>
</feature>
<keyword evidence="2 11" id="KW-0235">DNA replication</keyword>
<dbReference type="Pfam" id="PF17855">
    <property type="entry name" value="MCM_lid"/>
    <property type="match status" value="1"/>
</dbReference>
<keyword evidence="4 11" id="KW-0378">Hydrolase</keyword>
<dbReference type="OMA" id="AQHVTYV"/>
<keyword evidence="9 11" id="KW-0131">Cell cycle</keyword>
<dbReference type="GO" id="GO:0006270">
    <property type="term" value="P:DNA replication initiation"/>
    <property type="evidence" value="ECO:0007669"/>
    <property type="project" value="InterPro"/>
</dbReference>
<evidence type="ECO:0000256" key="10">
    <source>
        <dbReference type="RuleBase" id="RU004070"/>
    </source>
</evidence>
<dbReference type="PRINTS" id="PR01663">
    <property type="entry name" value="MCMPROTEIN7"/>
</dbReference>
<keyword evidence="5 11" id="KW-0347">Helicase</keyword>
<dbReference type="Pfam" id="PF24901">
    <property type="entry name" value="WHD_MCM7"/>
    <property type="match status" value="1"/>
</dbReference>
<evidence type="ECO:0000256" key="3">
    <source>
        <dbReference type="ARBA" id="ARBA00022741"/>
    </source>
</evidence>
<dbReference type="PANTHER" id="PTHR11630">
    <property type="entry name" value="DNA REPLICATION LICENSING FACTOR MCM FAMILY MEMBER"/>
    <property type="match status" value="1"/>
</dbReference>
<evidence type="ECO:0000313" key="15">
    <source>
        <dbReference type="Proteomes" id="UP000023152"/>
    </source>
</evidence>
<evidence type="ECO:0000259" key="13">
    <source>
        <dbReference type="PROSITE" id="PS50051"/>
    </source>
</evidence>
<evidence type="ECO:0000256" key="7">
    <source>
        <dbReference type="ARBA" id="ARBA00023125"/>
    </source>
</evidence>
<dbReference type="Proteomes" id="UP000023152">
    <property type="component" value="Unassembled WGS sequence"/>
</dbReference>
<dbReference type="OrthoDB" id="3207464at2759"/>
<dbReference type="GO" id="GO:0042555">
    <property type="term" value="C:MCM complex"/>
    <property type="evidence" value="ECO:0007669"/>
    <property type="project" value="InterPro"/>
</dbReference>
<evidence type="ECO:0000256" key="5">
    <source>
        <dbReference type="ARBA" id="ARBA00022806"/>
    </source>
</evidence>
<dbReference type="InterPro" id="IPR018525">
    <property type="entry name" value="MCM_CS"/>
</dbReference>
<dbReference type="PROSITE" id="PS00847">
    <property type="entry name" value="MCM_1"/>
    <property type="match status" value="1"/>
</dbReference>
<dbReference type="PROSITE" id="PS50051">
    <property type="entry name" value="MCM_2"/>
    <property type="match status" value="1"/>
</dbReference>
<dbReference type="InterPro" id="IPR012340">
    <property type="entry name" value="NA-bd_OB-fold"/>
</dbReference>
<gene>
    <name evidence="11" type="primary">MCM7</name>
    <name evidence="14" type="ORF">RFI_25964</name>
</gene>
<comment type="subcellular location">
    <subcellularLocation>
        <location evidence="1 11">Nucleus</location>
    </subcellularLocation>
</comment>
<reference evidence="14 15" key="1">
    <citation type="journal article" date="2013" name="Curr. Biol.">
        <title>The Genome of the Foraminiferan Reticulomyxa filosa.</title>
        <authorList>
            <person name="Glockner G."/>
            <person name="Hulsmann N."/>
            <person name="Schleicher M."/>
            <person name="Noegel A.A."/>
            <person name="Eichinger L."/>
            <person name="Gallinger C."/>
            <person name="Pawlowski J."/>
            <person name="Sierra R."/>
            <person name="Euteneuer U."/>
            <person name="Pillet L."/>
            <person name="Moustafa A."/>
            <person name="Platzer M."/>
            <person name="Groth M."/>
            <person name="Szafranski K."/>
            <person name="Schliwa M."/>
        </authorList>
    </citation>
    <scope>NUCLEOTIDE SEQUENCE [LARGE SCALE GENOMIC DNA]</scope>
</reference>
<keyword evidence="8 11" id="KW-0539">Nucleus</keyword>
<organism evidence="14 15">
    <name type="scientific">Reticulomyxa filosa</name>
    <dbReference type="NCBI Taxonomy" id="46433"/>
    <lineage>
        <taxon>Eukaryota</taxon>
        <taxon>Sar</taxon>
        <taxon>Rhizaria</taxon>
        <taxon>Retaria</taxon>
        <taxon>Foraminifera</taxon>
        <taxon>Monothalamids</taxon>
        <taxon>Reticulomyxidae</taxon>
        <taxon>Reticulomyxa</taxon>
    </lineage>
</organism>
<dbReference type="SMART" id="SM00350">
    <property type="entry name" value="MCM"/>
    <property type="match status" value="1"/>
</dbReference>
<sequence>MANQSRNEGAILDSNVGIPKEILRKLLICLFINFLNKTPRRGEKKKKNCGKERKRNKNKNPLKVRAIAAKHVGSLVTVQGIVTRITDVKPLMRVATYICDMCGNEIYQSVNKRHYTPLVECPTQQCQRNRNKRPLLAMTRGSKFDKFQEIKLQESPEEVPEGNVPRSITAYAMGECTRQCTCGDKITISGIWLPIPVEGGFRAMRAGLTTDTYLQVMNLRKEKKGYELTQQDEQLLDQVEAMSEDPLIYSKLSRSIAPEIYGLEDVKKALLLLLVAGVTKQQVRFFIFLKKKGGGKRGKHIFKKKKKLKNVFLFLKKWTKGDGLKIRGDINILLMGDPVFENLRNCSKTQKKKKKKCTCDTTKQAVYTTGKGSSGVGLTAAVMRDNLTKDMVLEGGALVLSDMGICCIDEFDKMEDSDRTAIHEVMEQQTISIAKAGITTTLNARTAILAAANPAFGRYDILRKPEQNINLPAALLSRFDLLFVLVDKPDPSTDEALALHITHVHQHNTHPRLDFEPFSPALIRAYVTKARQFEPIIPKSLTEYIVNCYVAMRRDSLDEHGQYDSRKIVGTPRSLLSILRISQALARLRLSANVNQADVEEAIRLIHEAKKSTLPTEMVVDPIDVTSRIYELIKDHAQQRGKTARIAQIKSMLTTRGFNENDVDKTLKVYQEHDVWQISQDGETLHIVD</sequence>
<dbReference type="SUPFAM" id="SSF52540">
    <property type="entry name" value="P-loop containing nucleoside triphosphate hydrolases"/>
    <property type="match status" value="1"/>
</dbReference>
<keyword evidence="6 10" id="KW-0067">ATP-binding</keyword>
<dbReference type="PANTHER" id="PTHR11630:SF26">
    <property type="entry name" value="DNA REPLICATION LICENSING FACTOR MCM7"/>
    <property type="match status" value="1"/>
</dbReference>
<keyword evidence="7 10" id="KW-0238">DNA-binding</keyword>
<dbReference type="InterPro" id="IPR041562">
    <property type="entry name" value="MCM_lid"/>
</dbReference>
<keyword evidence="3 10" id="KW-0547">Nucleotide-binding</keyword>
<accession>X6MC44</accession>
<dbReference type="GO" id="GO:0003697">
    <property type="term" value="F:single-stranded DNA binding"/>
    <property type="evidence" value="ECO:0007669"/>
    <property type="project" value="TreeGrafter"/>
</dbReference>
<comment type="caution">
    <text evidence="14">The sequence shown here is derived from an EMBL/GenBank/DDBJ whole genome shotgun (WGS) entry which is preliminary data.</text>
</comment>
<dbReference type="Gene3D" id="2.20.28.10">
    <property type="match status" value="1"/>
</dbReference>
<protein>
    <recommendedName>
        <fullName evidence="11">DNA replication licensing factor MCM7</fullName>
        <ecNumber evidence="11">3.6.4.12</ecNumber>
    </recommendedName>
</protein>
<dbReference type="GO" id="GO:0005524">
    <property type="term" value="F:ATP binding"/>
    <property type="evidence" value="ECO:0007669"/>
    <property type="project" value="UniProtKB-KW"/>
</dbReference>
<dbReference type="SUPFAM" id="SSF50249">
    <property type="entry name" value="Nucleic acid-binding proteins"/>
    <property type="match status" value="1"/>
</dbReference>
<dbReference type="Gene3D" id="3.40.50.300">
    <property type="entry name" value="P-loop containing nucleotide triphosphate hydrolases"/>
    <property type="match status" value="1"/>
</dbReference>
<dbReference type="InterPro" id="IPR008050">
    <property type="entry name" value="MCM7"/>
</dbReference>
<dbReference type="InterPro" id="IPR027417">
    <property type="entry name" value="P-loop_NTPase"/>
</dbReference>
<dbReference type="GO" id="GO:0016887">
    <property type="term" value="F:ATP hydrolysis activity"/>
    <property type="evidence" value="ECO:0007669"/>
    <property type="project" value="RHEA"/>
</dbReference>
<name>X6MC44_RETFI</name>
<dbReference type="Pfam" id="PF17207">
    <property type="entry name" value="MCM_OB"/>
    <property type="match status" value="1"/>
</dbReference>
<evidence type="ECO:0000256" key="2">
    <source>
        <dbReference type="ARBA" id="ARBA00022705"/>
    </source>
</evidence>
<dbReference type="EMBL" id="ASPP01022498">
    <property type="protein sequence ID" value="ETO11414.1"/>
    <property type="molecule type" value="Genomic_DNA"/>
</dbReference>
<feature type="domain" description="MCM C-terminal AAA(+) ATPase" evidence="13">
    <location>
        <begin position="248"/>
        <end position="501"/>
    </location>
</feature>
<dbReference type="InterPro" id="IPR001208">
    <property type="entry name" value="MCM_dom"/>
</dbReference>
<evidence type="ECO:0000256" key="9">
    <source>
        <dbReference type="ARBA" id="ARBA00023306"/>
    </source>
</evidence>
<dbReference type="GO" id="GO:0005634">
    <property type="term" value="C:nucleus"/>
    <property type="evidence" value="ECO:0007669"/>
    <property type="project" value="UniProtKB-SubCell"/>
</dbReference>